<evidence type="ECO:0000313" key="8">
    <source>
        <dbReference type="Proteomes" id="UP001623592"/>
    </source>
</evidence>
<dbReference type="Pfam" id="PF13802">
    <property type="entry name" value="Gal_mutarotas_2"/>
    <property type="match status" value="1"/>
</dbReference>
<dbReference type="InterPro" id="IPR011013">
    <property type="entry name" value="Gal_mutarotase_sf_dom"/>
</dbReference>
<dbReference type="Gene3D" id="3.20.20.80">
    <property type="entry name" value="Glycosidases"/>
    <property type="match status" value="1"/>
</dbReference>
<dbReference type="Pfam" id="PF21365">
    <property type="entry name" value="Glyco_hydro_31_3rd"/>
    <property type="match status" value="1"/>
</dbReference>
<dbReference type="RefSeq" id="WP_406788666.1">
    <property type="nucleotide sequence ID" value="NZ_JBJIAA010000014.1"/>
</dbReference>
<dbReference type="InterPro" id="IPR033403">
    <property type="entry name" value="DUF5110"/>
</dbReference>
<keyword evidence="2" id="KW-0326">Glycosidase</keyword>
<sequence>MKVSNKIISVKNIDNYLEVTTNAAIYRIVLLTDDIVRIRCTFNKEFKEEASYALVMTAWKDKTDELLAKERIRIEALSSKYEDSDDCITLATTKLNIKIYKEPFGIEILDKKGNVLHSDLREKAYVKDSLGRLYHYSCMEDEDYFYGFGEKSGYLNKRKRRMRMHNFDTYGYDSEYTDPLYKHIPFYVKFNSKSNIATGMFYNNSYDSIFDVGSERTGYWKDYSYFCADGGELDVFFIYGPTIKSVVKNYTDLTGKTKLPPRYSLGYMGSTMYYTELDKDSDKTILKFLDRCKEEGIPCDGFFLSSGYTSSKDNKRYVFNWNHDRFSDPKAFVEQMKEKGASLVPNIKPGMLNSHPLYKEFDEADAYIKDETGEKSQMERYWGGHASFVDFTSPKGREEWKKHLKASLVSLGITSIWNDNNEYDINNQDAVCCVEGMRDEINGFRPIMTNLMSLVANEAVEEVYPNARQYIISRSGFAGIQRYAQTWAGDNSTSWKSLKFNIPVILGLGLSGVANQGCDIGGFYGEVPEPELFVRWVQNGIFQPRFSIHSCNTDNTVTEPWMYASCTKYIRDAINFRYKLVPYMYSLLYEASVEGNPIMRPLVYEFPEDKRLLSESFDFMLGSSILVANVLEKGAKTRKVYLPKGAIWFDWYTKQVYQGGQTVEFEVSLASIPMFFRSGAIVPMCENLMNLHKDSIEKLELLVEPSQEASFVLYEDDGVTNDYKKGEYLKTTISINNKNGIKINFNKEGNYKTEVKEMVVNVVCKDMAPKQVKLADKKLPMFLDEKEWEASKFGWHYDIEQKTAKIKYNNIDGNYTLFVDCDFKDLISM</sequence>
<dbReference type="InterPro" id="IPR013780">
    <property type="entry name" value="Glyco_hydro_b"/>
</dbReference>
<evidence type="ECO:0000256" key="1">
    <source>
        <dbReference type="ARBA" id="ARBA00007806"/>
    </source>
</evidence>
<name>A0ABW8TM25_9CLOT</name>
<dbReference type="CDD" id="cd14752">
    <property type="entry name" value="GH31_N"/>
    <property type="match status" value="1"/>
</dbReference>
<dbReference type="InterPro" id="IPR048395">
    <property type="entry name" value="Glyco_hydro_31_C"/>
</dbReference>
<dbReference type="PANTHER" id="PTHR22762">
    <property type="entry name" value="ALPHA-GLUCOSIDASE"/>
    <property type="match status" value="1"/>
</dbReference>
<evidence type="ECO:0000259" key="6">
    <source>
        <dbReference type="Pfam" id="PF21365"/>
    </source>
</evidence>
<dbReference type="SUPFAM" id="SSF51011">
    <property type="entry name" value="Glycosyl hydrolase domain"/>
    <property type="match status" value="1"/>
</dbReference>
<keyword evidence="8" id="KW-1185">Reference proteome</keyword>
<comment type="caution">
    <text evidence="7">The sequence shown here is derived from an EMBL/GenBank/DDBJ whole genome shotgun (WGS) entry which is preliminary data.</text>
</comment>
<protein>
    <submittedName>
        <fullName evidence="7">TIM-barrel domain-containing protein</fullName>
    </submittedName>
</protein>
<evidence type="ECO:0000259" key="3">
    <source>
        <dbReference type="Pfam" id="PF01055"/>
    </source>
</evidence>
<dbReference type="Pfam" id="PF01055">
    <property type="entry name" value="Glyco_hydro_31_2nd"/>
    <property type="match status" value="1"/>
</dbReference>
<gene>
    <name evidence="7" type="ORF">ACJDT4_16460</name>
</gene>
<proteinExistence type="inferred from homology"/>
<dbReference type="SUPFAM" id="SSF51445">
    <property type="entry name" value="(Trans)glycosidases"/>
    <property type="match status" value="1"/>
</dbReference>
<dbReference type="EMBL" id="JBJIAA010000014">
    <property type="protein sequence ID" value="MFL0252014.1"/>
    <property type="molecule type" value="Genomic_DNA"/>
</dbReference>
<organism evidence="7 8">
    <name type="scientific">Clostridium neuense</name>
    <dbReference type="NCBI Taxonomy" id="1728934"/>
    <lineage>
        <taxon>Bacteria</taxon>
        <taxon>Bacillati</taxon>
        <taxon>Bacillota</taxon>
        <taxon>Clostridia</taxon>
        <taxon>Eubacteriales</taxon>
        <taxon>Clostridiaceae</taxon>
        <taxon>Clostridium</taxon>
    </lineage>
</organism>
<dbReference type="Pfam" id="PF17137">
    <property type="entry name" value="DUF5110"/>
    <property type="match status" value="1"/>
</dbReference>
<evidence type="ECO:0000313" key="7">
    <source>
        <dbReference type="EMBL" id="MFL0252014.1"/>
    </source>
</evidence>
<reference evidence="7 8" key="1">
    <citation type="submission" date="2024-11" db="EMBL/GenBank/DDBJ databases">
        <authorList>
            <person name="Heng Y.C."/>
            <person name="Lim A.C.H."/>
            <person name="Lee J.K.Y."/>
            <person name="Kittelmann S."/>
        </authorList>
    </citation>
    <scope>NUCLEOTIDE SEQUENCE [LARGE SCALE GENOMIC DNA]</scope>
    <source>
        <strain evidence="7 8">WILCCON 0114</strain>
    </source>
</reference>
<dbReference type="InterPro" id="IPR017853">
    <property type="entry name" value="GH"/>
</dbReference>
<comment type="similarity">
    <text evidence="1 2">Belongs to the glycosyl hydrolase 31 family.</text>
</comment>
<keyword evidence="2" id="KW-0378">Hydrolase</keyword>
<feature type="domain" description="Glycoside hydrolase family 31 N-terminal" evidence="4">
    <location>
        <begin position="27"/>
        <end position="211"/>
    </location>
</feature>
<dbReference type="Gene3D" id="2.60.40.1760">
    <property type="entry name" value="glycosyl hydrolase (family 31)"/>
    <property type="match status" value="1"/>
</dbReference>
<feature type="domain" description="Glycoside hydrolase family 31 TIM barrel" evidence="3">
    <location>
        <begin position="258"/>
        <end position="587"/>
    </location>
</feature>
<dbReference type="InterPro" id="IPR025887">
    <property type="entry name" value="Glyco_hydro_31_N_dom"/>
</dbReference>
<evidence type="ECO:0000259" key="5">
    <source>
        <dbReference type="Pfam" id="PF17137"/>
    </source>
</evidence>
<dbReference type="SUPFAM" id="SSF74650">
    <property type="entry name" value="Galactose mutarotase-like"/>
    <property type="match status" value="1"/>
</dbReference>
<dbReference type="PANTHER" id="PTHR22762:SF165">
    <property type="entry name" value="PUTATIVE (AFU_ORTHOLOGUE AFUA_1G06560)-RELATED"/>
    <property type="match status" value="1"/>
</dbReference>
<evidence type="ECO:0000256" key="2">
    <source>
        <dbReference type="RuleBase" id="RU361185"/>
    </source>
</evidence>
<accession>A0ABW8TM25</accession>
<evidence type="ECO:0000259" key="4">
    <source>
        <dbReference type="Pfam" id="PF13802"/>
    </source>
</evidence>
<dbReference type="Proteomes" id="UP001623592">
    <property type="component" value="Unassembled WGS sequence"/>
</dbReference>
<dbReference type="Gene3D" id="2.60.40.1180">
    <property type="entry name" value="Golgi alpha-mannosidase II"/>
    <property type="match status" value="2"/>
</dbReference>
<dbReference type="InterPro" id="IPR000322">
    <property type="entry name" value="Glyco_hydro_31_TIM"/>
</dbReference>
<feature type="domain" description="DUF5110" evidence="5">
    <location>
        <begin position="699"/>
        <end position="763"/>
    </location>
</feature>
<dbReference type="CDD" id="cd06599">
    <property type="entry name" value="GH31_glycosidase_Aec37"/>
    <property type="match status" value="1"/>
</dbReference>
<feature type="domain" description="Glycosyl hydrolase family 31 C-terminal" evidence="6">
    <location>
        <begin position="595"/>
        <end position="682"/>
    </location>
</feature>